<evidence type="ECO:0000313" key="3">
    <source>
        <dbReference type="Proteomes" id="UP000784294"/>
    </source>
</evidence>
<proteinExistence type="predicted"/>
<sequence length="59" mass="6714">SRQQAGIQDSLEAAKLASERSRREVEAAKRALSDEQLRAARHLETARVNWGRIFICIHL</sequence>
<evidence type="ECO:0000313" key="2">
    <source>
        <dbReference type="EMBL" id="VEL24978.1"/>
    </source>
</evidence>
<feature type="coiled-coil region" evidence="1">
    <location>
        <begin position="11"/>
        <end position="38"/>
    </location>
</feature>
<evidence type="ECO:0000256" key="1">
    <source>
        <dbReference type="SAM" id="Coils"/>
    </source>
</evidence>
<keyword evidence="1" id="KW-0175">Coiled coil</keyword>
<organism evidence="2 3">
    <name type="scientific">Protopolystoma xenopodis</name>
    <dbReference type="NCBI Taxonomy" id="117903"/>
    <lineage>
        <taxon>Eukaryota</taxon>
        <taxon>Metazoa</taxon>
        <taxon>Spiralia</taxon>
        <taxon>Lophotrochozoa</taxon>
        <taxon>Platyhelminthes</taxon>
        <taxon>Monogenea</taxon>
        <taxon>Polyopisthocotylea</taxon>
        <taxon>Polystomatidea</taxon>
        <taxon>Polystomatidae</taxon>
        <taxon>Protopolystoma</taxon>
    </lineage>
</organism>
<keyword evidence="3" id="KW-1185">Reference proteome</keyword>
<gene>
    <name evidence="2" type="ORF">PXEA_LOCUS18418</name>
</gene>
<dbReference type="AlphaFoldDB" id="A0A3S5FEF2"/>
<protein>
    <submittedName>
        <fullName evidence="2">Uncharacterized protein</fullName>
    </submittedName>
</protein>
<feature type="non-terminal residue" evidence="2">
    <location>
        <position position="1"/>
    </location>
</feature>
<comment type="caution">
    <text evidence="2">The sequence shown here is derived from an EMBL/GenBank/DDBJ whole genome shotgun (WGS) entry which is preliminary data.</text>
</comment>
<dbReference type="Proteomes" id="UP000784294">
    <property type="component" value="Unassembled WGS sequence"/>
</dbReference>
<reference evidence="2" key="1">
    <citation type="submission" date="2018-11" db="EMBL/GenBank/DDBJ databases">
        <authorList>
            <consortium name="Pathogen Informatics"/>
        </authorList>
    </citation>
    <scope>NUCLEOTIDE SEQUENCE</scope>
</reference>
<accession>A0A3S5FEF2</accession>
<dbReference type="EMBL" id="CAAALY010070962">
    <property type="protein sequence ID" value="VEL24978.1"/>
    <property type="molecule type" value="Genomic_DNA"/>
</dbReference>
<name>A0A3S5FEF2_9PLAT</name>